<evidence type="ECO:0000313" key="3">
    <source>
        <dbReference type="EMBL" id="AZI58386.1"/>
    </source>
</evidence>
<sequence length="156" mass="16907">MPENTTTEIVTAEVVTELPEPIEQDQLDTDDQDTDADTAKAGAEAAKYRARLRATEAERDGLATRLEALQRSEITRLASKELLQGEAIWASGKTVADLIDDDGNIDREKVKAAATEAAERFGLKPALTWPRSDPSQGATGNQVGRGESSWQKILAQ</sequence>
<dbReference type="OrthoDB" id="4741461at2"/>
<accession>A0A3G8ZWL0</accession>
<feature type="coiled-coil region" evidence="1">
    <location>
        <begin position="45"/>
        <end position="72"/>
    </location>
</feature>
<proteinExistence type="predicted"/>
<keyword evidence="1" id="KW-0175">Coiled coil</keyword>
<evidence type="ECO:0008006" key="5">
    <source>
        <dbReference type="Google" id="ProtNLM"/>
    </source>
</evidence>
<dbReference type="EMBL" id="CP034170">
    <property type="protein sequence ID" value="AZI58386.1"/>
    <property type="molecule type" value="Genomic_DNA"/>
</dbReference>
<dbReference type="KEGG" id="nak:EH165_09780"/>
<reference evidence="3 4" key="1">
    <citation type="submission" date="2018-11" db="EMBL/GenBank/DDBJ databases">
        <authorList>
            <person name="Da X."/>
        </authorList>
    </citation>
    <scope>NUCLEOTIDE SEQUENCE [LARGE SCALE GENOMIC DNA]</scope>
    <source>
        <strain evidence="3 4">S14-144</strain>
    </source>
</reference>
<reference evidence="3 4" key="2">
    <citation type="submission" date="2018-12" db="EMBL/GenBank/DDBJ databases">
        <title>Nakamurella antarcticus sp. nov., isolated from Antarctica South Shetland Islands soil.</title>
        <authorList>
            <person name="Peng F."/>
        </authorList>
    </citation>
    <scope>NUCLEOTIDE SEQUENCE [LARGE SCALE GENOMIC DNA]</scope>
    <source>
        <strain evidence="3 4">S14-144</strain>
    </source>
</reference>
<dbReference type="RefSeq" id="WP_124799295.1">
    <property type="nucleotide sequence ID" value="NZ_CP034170.1"/>
</dbReference>
<feature type="region of interest" description="Disordered" evidence="2">
    <location>
        <begin position="126"/>
        <end position="156"/>
    </location>
</feature>
<evidence type="ECO:0000256" key="2">
    <source>
        <dbReference type="SAM" id="MobiDB-lite"/>
    </source>
</evidence>
<gene>
    <name evidence="3" type="ORF">EH165_09780</name>
</gene>
<feature type="compositionally biased region" description="Polar residues" evidence="2">
    <location>
        <begin position="133"/>
        <end position="142"/>
    </location>
</feature>
<evidence type="ECO:0000313" key="4">
    <source>
        <dbReference type="Proteomes" id="UP000268084"/>
    </source>
</evidence>
<organism evidence="3 4">
    <name type="scientific">Nakamurella antarctica</name>
    <dbReference type="NCBI Taxonomy" id="1902245"/>
    <lineage>
        <taxon>Bacteria</taxon>
        <taxon>Bacillati</taxon>
        <taxon>Actinomycetota</taxon>
        <taxon>Actinomycetes</taxon>
        <taxon>Nakamurellales</taxon>
        <taxon>Nakamurellaceae</taxon>
        <taxon>Nakamurella</taxon>
    </lineage>
</organism>
<keyword evidence="4" id="KW-1185">Reference proteome</keyword>
<evidence type="ECO:0000256" key="1">
    <source>
        <dbReference type="SAM" id="Coils"/>
    </source>
</evidence>
<name>A0A3G8ZWL0_9ACTN</name>
<dbReference type="Proteomes" id="UP000268084">
    <property type="component" value="Chromosome"/>
</dbReference>
<feature type="region of interest" description="Disordered" evidence="2">
    <location>
        <begin position="17"/>
        <end position="41"/>
    </location>
</feature>
<dbReference type="AlphaFoldDB" id="A0A3G8ZWL0"/>
<feature type="compositionally biased region" description="Acidic residues" evidence="2">
    <location>
        <begin position="20"/>
        <end position="36"/>
    </location>
</feature>
<protein>
    <recommendedName>
        <fullName evidence="5">Scaffolding protein</fullName>
    </recommendedName>
</protein>